<dbReference type="STRING" id="1513271.XM47_05740"/>
<evidence type="ECO:0000259" key="10">
    <source>
        <dbReference type="PROSITE" id="PS50109"/>
    </source>
</evidence>
<dbReference type="Pfam" id="PF00072">
    <property type="entry name" value="Response_reg"/>
    <property type="match status" value="1"/>
</dbReference>
<evidence type="ECO:0000256" key="9">
    <source>
        <dbReference type="PROSITE-ProRule" id="PRU00169"/>
    </source>
</evidence>
<dbReference type="NCBIfam" id="TIGR00229">
    <property type="entry name" value="sensory_box"/>
    <property type="match status" value="1"/>
</dbReference>
<dbReference type="RefSeq" id="WP_048690659.1">
    <property type="nucleotide sequence ID" value="NZ_KQ130485.1"/>
</dbReference>
<evidence type="ECO:0000256" key="6">
    <source>
        <dbReference type="ARBA" id="ARBA00022777"/>
    </source>
</evidence>
<dbReference type="CDD" id="cd00130">
    <property type="entry name" value="PAS"/>
    <property type="match status" value="1"/>
</dbReference>
<dbReference type="InterPro" id="IPR036890">
    <property type="entry name" value="HATPase_C_sf"/>
</dbReference>
<dbReference type="SUPFAM" id="SSF55874">
    <property type="entry name" value="ATPase domain of HSP90 chaperone/DNA topoisomerase II/histidine kinase"/>
    <property type="match status" value="1"/>
</dbReference>
<sequence>MQSQSVENNQDYSVLTNQLLASFFEHNIKPENCAFWWRDLSSEFLFWTDEVFTLFGYSAKDHNPSLTLELSKIDVTDKSRVINAYRAGIQGEGFEISYYINATEQPVEIVNQAKVIVLNGNKYLAGYLSRKDKLDLTPAKAGVKSTLQDNKLLVNVIENIREPIIGSNIHGKILFVNKAAEVCFQYSKEELLGKPIDVLMPSELAHKHADYIQKYLMTGQSNLINQERELSAVKKNGDKFTMRLSISAVEDSIQAADDEIAFIALIHDMTQAELAESLLKRTSKLDALGHMAGGIAHDFNNILNIVSGHLEILQIQQAENPSILKRVNAGLKGIERGKQLTTRLSRLSRLDKQDAEPCNLTLIVQDIQDLLSESVHKSVNLSFNLEPKLHWVNIDPSHFVDTLINLCINASDAMPDGGELDVSCFNVTHQDSNNTEIPKGSYACLKVTDNGAGMAEEVKQRVFEPFFTTKDKSKGTGLGLSMAYNFVRNNQGFMQVESEVGKGTSFSILFPIIENNLASPAETKLVKPKAPASYQALKGKKVLVVDDELPILHLLKEFLTMYGLDVSTAASGKEGLDIALVSEFDLILSDLVIPGEIDGADFIEALLTEKSNSAVIFMSGFTDSRLDNRPLLKNIPVITKPFKKKELLTQMQNVLL</sequence>
<keyword evidence="7" id="KW-0067">ATP-binding</keyword>
<dbReference type="InterPro" id="IPR004358">
    <property type="entry name" value="Sig_transdc_His_kin-like_C"/>
</dbReference>
<evidence type="ECO:0000256" key="8">
    <source>
        <dbReference type="ARBA" id="ARBA00023012"/>
    </source>
</evidence>
<evidence type="ECO:0000256" key="5">
    <source>
        <dbReference type="ARBA" id="ARBA00022741"/>
    </source>
</evidence>
<comment type="catalytic activity">
    <reaction evidence="1">
        <text>ATP + protein L-histidine = ADP + protein N-phospho-L-histidine.</text>
        <dbReference type="EC" id="2.7.13.3"/>
    </reaction>
</comment>
<dbReference type="OrthoDB" id="9772100at2"/>
<dbReference type="InterPro" id="IPR001789">
    <property type="entry name" value="Sig_transdc_resp-reg_receiver"/>
</dbReference>
<dbReference type="GO" id="GO:0005524">
    <property type="term" value="F:ATP binding"/>
    <property type="evidence" value="ECO:0007669"/>
    <property type="project" value="UniProtKB-KW"/>
</dbReference>
<evidence type="ECO:0000256" key="4">
    <source>
        <dbReference type="ARBA" id="ARBA00022679"/>
    </source>
</evidence>
<comment type="caution">
    <text evidence="14">The sequence shown here is derived from an EMBL/GenBank/DDBJ whole genome shotgun (WGS) entry which is preliminary data.</text>
</comment>
<dbReference type="PROSITE" id="PS50112">
    <property type="entry name" value="PAS"/>
    <property type="match status" value="1"/>
</dbReference>
<dbReference type="PRINTS" id="PR00344">
    <property type="entry name" value="BCTRLSENSOR"/>
</dbReference>
<dbReference type="InterPro" id="IPR036097">
    <property type="entry name" value="HisK_dim/P_sf"/>
</dbReference>
<dbReference type="Gene3D" id="1.10.287.130">
    <property type="match status" value="1"/>
</dbReference>
<keyword evidence="4" id="KW-0808">Transferase</keyword>
<dbReference type="AlphaFoldDB" id="A0A0J8GYY9"/>
<dbReference type="EC" id="2.7.13.3" evidence="2"/>
<keyword evidence="6" id="KW-0418">Kinase</keyword>
<dbReference type="Gene3D" id="3.40.50.2300">
    <property type="match status" value="1"/>
</dbReference>
<dbReference type="SUPFAM" id="SSF47384">
    <property type="entry name" value="Homodimeric domain of signal transducing histidine kinase"/>
    <property type="match status" value="1"/>
</dbReference>
<dbReference type="SUPFAM" id="SSF55785">
    <property type="entry name" value="PYP-like sensor domain (PAS domain)"/>
    <property type="match status" value="1"/>
</dbReference>
<evidence type="ECO:0000256" key="3">
    <source>
        <dbReference type="ARBA" id="ARBA00022553"/>
    </source>
</evidence>
<dbReference type="PATRIC" id="fig|1513271.3.peg.1175"/>
<dbReference type="Gene3D" id="3.30.565.10">
    <property type="entry name" value="Histidine kinase-like ATPase, C-terminal domain"/>
    <property type="match status" value="1"/>
</dbReference>
<dbReference type="Gene3D" id="3.30.450.20">
    <property type="entry name" value="PAS domain"/>
    <property type="match status" value="1"/>
</dbReference>
<feature type="domain" description="Response regulatory" evidence="11">
    <location>
        <begin position="541"/>
        <end position="655"/>
    </location>
</feature>
<dbReference type="PROSITE" id="PS50110">
    <property type="entry name" value="RESPONSE_REGULATORY"/>
    <property type="match status" value="1"/>
</dbReference>
<dbReference type="InterPro" id="IPR005467">
    <property type="entry name" value="His_kinase_dom"/>
</dbReference>
<dbReference type="SUPFAM" id="SSF52172">
    <property type="entry name" value="CheY-like"/>
    <property type="match status" value="1"/>
</dbReference>
<evidence type="ECO:0000256" key="2">
    <source>
        <dbReference type="ARBA" id="ARBA00012438"/>
    </source>
</evidence>
<evidence type="ECO:0000256" key="7">
    <source>
        <dbReference type="ARBA" id="ARBA00022840"/>
    </source>
</evidence>
<dbReference type="PROSITE" id="PS50109">
    <property type="entry name" value="HIS_KIN"/>
    <property type="match status" value="1"/>
</dbReference>
<dbReference type="Pfam" id="PF13426">
    <property type="entry name" value="PAS_9"/>
    <property type="match status" value="1"/>
</dbReference>
<feature type="domain" description="Histidine kinase" evidence="10">
    <location>
        <begin position="294"/>
        <end position="514"/>
    </location>
</feature>
<dbReference type="Proteomes" id="UP000037600">
    <property type="component" value="Unassembled WGS sequence"/>
</dbReference>
<dbReference type="SMART" id="SM00388">
    <property type="entry name" value="HisKA"/>
    <property type="match status" value="1"/>
</dbReference>
<dbReference type="PANTHER" id="PTHR43065:SF46">
    <property type="entry name" value="C4-DICARBOXYLATE TRANSPORT SENSOR PROTEIN DCTB"/>
    <property type="match status" value="1"/>
</dbReference>
<dbReference type="PROSITE" id="PS50113">
    <property type="entry name" value="PAC"/>
    <property type="match status" value="1"/>
</dbReference>
<dbReference type="InterPro" id="IPR000014">
    <property type="entry name" value="PAS"/>
</dbReference>
<keyword evidence="5" id="KW-0547">Nucleotide-binding</keyword>
<evidence type="ECO:0000259" key="13">
    <source>
        <dbReference type="PROSITE" id="PS50113"/>
    </source>
</evidence>
<dbReference type="SMART" id="SM00387">
    <property type="entry name" value="HATPase_c"/>
    <property type="match status" value="1"/>
</dbReference>
<keyword evidence="15" id="KW-1185">Reference proteome</keyword>
<dbReference type="InterPro" id="IPR035965">
    <property type="entry name" value="PAS-like_dom_sf"/>
</dbReference>
<feature type="domain" description="PAS" evidence="12">
    <location>
        <begin position="149"/>
        <end position="219"/>
    </location>
</feature>
<dbReference type="GO" id="GO:0000155">
    <property type="term" value="F:phosphorelay sensor kinase activity"/>
    <property type="evidence" value="ECO:0007669"/>
    <property type="project" value="InterPro"/>
</dbReference>
<dbReference type="SMART" id="SM00448">
    <property type="entry name" value="REC"/>
    <property type="match status" value="1"/>
</dbReference>
<gene>
    <name evidence="14" type="ORF">XM47_05740</name>
</gene>
<evidence type="ECO:0000313" key="14">
    <source>
        <dbReference type="EMBL" id="KMT65958.1"/>
    </source>
</evidence>
<dbReference type="InterPro" id="IPR003661">
    <property type="entry name" value="HisK_dim/P_dom"/>
</dbReference>
<name>A0A0J8GYY9_9ALTE</name>
<keyword evidence="8" id="KW-0902">Two-component regulatory system</keyword>
<dbReference type="EMBL" id="LAZL01000007">
    <property type="protein sequence ID" value="KMT65958.1"/>
    <property type="molecule type" value="Genomic_DNA"/>
</dbReference>
<protein>
    <recommendedName>
        <fullName evidence="2">histidine kinase</fullName>
        <ecNumber evidence="2">2.7.13.3</ecNumber>
    </recommendedName>
</protein>
<evidence type="ECO:0000313" key="15">
    <source>
        <dbReference type="Proteomes" id="UP000037600"/>
    </source>
</evidence>
<proteinExistence type="predicted"/>
<evidence type="ECO:0000259" key="11">
    <source>
        <dbReference type="PROSITE" id="PS50110"/>
    </source>
</evidence>
<evidence type="ECO:0000259" key="12">
    <source>
        <dbReference type="PROSITE" id="PS50112"/>
    </source>
</evidence>
<dbReference type="SMART" id="SM00091">
    <property type="entry name" value="PAS"/>
    <property type="match status" value="1"/>
</dbReference>
<organism evidence="14 15">
    <name type="scientific">Catenovulum maritimum</name>
    <dbReference type="NCBI Taxonomy" id="1513271"/>
    <lineage>
        <taxon>Bacteria</taxon>
        <taxon>Pseudomonadati</taxon>
        <taxon>Pseudomonadota</taxon>
        <taxon>Gammaproteobacteria</taxon>
        <taxon>Alteromonadales</taxon>
        <taxon>Alteromonadaceae</taxon>
        <taxon>Catenovulum</taxon>
    </lineage>
</organism>
<dbReference type="InterPro" id="IPR011006">
    <property type="entry name" value="CheY-like_superfamily"/>
</dbReference>
<keyword evidence="3 9" id="KW-0597">Phosphoprotein</keyword>
<dbReference type="Pfam" id="PF02518">
    <property type="entry name" value="HATPase_c"/>
    <property type="match status" value="1"/>
</dbReference>
<feature type="domain" description="PAC" evidence="13">
    <location>
        <begin position="226"/>
        <end position="281"/>
    </location>
</feature>
<dbReference type="PANTHER" id="PTHR43065">
    <property type="entry name" value="SENSOR HISTIDINE KINASE"/>
    <property type="match status" value="1"/>
</dbReference>
<reference evidence="14 15" key="1">
    <citation type="submission" date="2015-04" db="EMBL/GenBank/DDBJ databases">
        <title>Draft Genome Sequence of the Novel Agar-Digesting Marine Bacterium Q1.</title>
        <authorList>
            <person name="Li Y."/>
            <person name="Li D."/>
            <person name="Chen G."/>
            <person name="Du Z."/>
        </authorList>
    </citation>
    <scope>NUCLEOTIDE SEQUENCE [LARGE SCALE GENOMIC DNA]</scope>
    <source>
        <strain evidence="14 15">Q1</strain>
    </source>
</reference>
<feature type="modified residue" description="4-aspartylphosphate" evidence="9">
    <location>
        <position position="590"/>
    </location>
</feature>
<dbReference type="InterPro" id="IPR003594">
    <property type="entry name" value="HATPase_dom"/>
</dbReference>
<accession>A0A0J8GYY9</accession>
<evidence type="ECO:0000256" key="1">
    <source>
        <dbReference type="ARBA" id="ARBA00000085"/>
    </source>
</evidence>
<dbReference type="InterPro" id="IPR000700">
    <property type="entry name" value="PAS-assoc_C"/>
</dbReference>